<sequence length="292" mass="32964">MLEQFYGRPVAQEGRRSTFLIRRIIPHPLTIKIADRFLGEGLTGEGHSKLRSLVKRMLSGEEIRASREVPEIFKDLDFRFIKEGEENIPDSGATLFIGNHTRGGPLFGMGQYFEAARTVYEMRVNVEDEDLREPVAIAQRGLTKATKLPGGIKIVWNVPFTGQFYDLAADALNWITVYPPKFDAKGQITNRQNLPRWVLTRLVAGGALLWFPQGKHQHPDQLEMPGKSTGLLTKLKDEDVKVVAMRFVPGQNSLSMFFSDAVHIGDIPQREGRVDMNAFVDRYLKPLGENSK</sequence>
<dbReference type="Proteomes" id="UP000176725">
    <property type="component" value="Unassembled WGS sequence"/>
</dbReference>
<proteinExistence type="predicted"/>
<gene>
    <name evidence="1" type="ORF">A2893_01865</name>
</gene>
<evidence type="ECO:0008006" key="3">
    <source>
        <dbReference type="Google" id="ProtNLM"/>
    </source>
</evidence>
<protein>
    <recommendedName>
        <fullName evidence="3">Phospholipid/glycerol acyltransferase domain-containing protein</fullName>
    </recommendedName>
</protein>
<evidence type="ECO:0000313" key="1">
    <source>
        <dbReference type="EMBL" id="OGM64492.1"/>
    </source>
</evidence>
<evidence type="ECO:0000313" key="2">
    <source>
        <dbReference type="Proteomes" id="UP000176725"/>
    </source>
</evidence>
<reference evidence="1 2" key="1">
    <citation type="journal article" date="2016" name="Nat. Commun.">
        <title>Thousands of microbial genomes shed light on interconnected biogeochemical processes in an aquifer system.</title>
        <authorList>
            <person name="Anantharaman K."/>
            <person name="Brown C.T."/>
            <person name="Hug L.A."/>
            <person name="Sharon I."/>
            <person name="Castelle C.J."/>
            <person name="Probst A.J."/>
            <person name="Thomas B.C."/>
            <person name="Singh A."/>
            <person name="Wilkins M.J."/>
            <person name="Karaoz U."/>
            <person name="Brodie E.L."/>
            <person name="Williams K.H."/>
            <person name="Hubbard S.S."/>
            <person name="Banfield J.F."/>
        </authorList>
    </citation>
    <scope>NUCLEOTIDE SEQUENCE [LARGE SCALE GENOMIC DNA]</scope>
</reference>
<dbReference type="EMBL" id="MGHH01000009">
    <property type="protein sequence ID" value="OGM64492.1"/>
    <property type="molecule type" value="Genomic_DNA"/>
</dbReference>
<name>A0A1F8BKE2_9BACT</name>
<organism evidence="1 2">
    <name type="scientific">Candidatus Woesebacteria bacterium RIFCSPLOWO2_01_FULL_39_25</name>
    <dbReference type="NCBI Taxonomy" id="1802521"/>
    <lineage>
        <taxon>Bacteria</taxon>
        <taxon>Candidatus Woeseibacteriota</taxon>
    </lineage>
</organism>
<dbReference type="STRING" id="1802521.A2893_01865"/>
<comment type="caution">
    <text evidence="1">The sequence shown here is derived from an EMBL/GenBank/DDBJ whole genome shotgun (WGS) entry which is preliminary data.</text>
</comment>
<accession>A0A1F8BKE2</accession>
<dbReference type="AlphaFoldDB" id="A0A1F8BKE2"/>